<dbReference type="AlphaFoldDB" id="W6TZ66"/>
<name>W6TZ66_ECHGR</name>
<proteinExistence type="predicted"/>
<protein>
    <submittedName>
        <fullName evidence="1">Uncharacterized protein</fullName>
    </submittedName>
</protein>
<comment type="caution">
    <text evidence="1">The sequence shown here is derived from an EMBL/GenBank/DDBJ whole genome shotgun (WGS) entry which is preliminary data.</text>
</comment>
<dbReference type="CTD" id="36346839"/>
<accession>W6TZ66</accession>
<evidence type="ECO:0000313" key="1">
    <source>
        <dbReference type="EMBL" id="EUB54018.1"/>
    </source>
</evidence>
<dbReference type="GeneID" id="36346839"/>
<organism evidence="1 2">
    <name type="scientific">Echinococcus granulosus</name>
    <name type="common">Hydatid tapeworm</name>
    <dbReference type="NCBI Taxonomy" id="6210"/>
    <lineage>
        <taxon>Eukaryota</taxon>
        <taxon>Metazoa</taxon>
        <taxon>Spiralia</taxon>
        <taxon>Lophotrochozoa</taxon>
        <taxon>Platyhelminthes</taxon>
        <taxon>Cestoda</taxon>
        <taxon>Eucestoda</taxon>
        <taxon>Cyclophyllidea</taxon>
        <taxon>Taeniidae</taxon>
        <taxon>Echinococcus</taxon>
        <taxon>Echinococcus granulosus group</taxon>
    </lineage>
</organism>
<dbReference type="Proteomes" id="UP000019149">
    <property type="component" value="Unassembled WGS sequence"/>
</dbReference>
<keyword evidence="2" id="KW-1185">Reference proteome</keyword>
<dbReference type="RefSeq" id="XP_024345214.1">
    <property type="nucleotide sequence ID" value="XM_024500373.1"/>
</dbReference>
<dbReference type="KEGG" id="egl:EGR_11126"/>
<dbReference type="EMBL" id="APAU02000397">
    <property type="protein sequence ID" value="EUB54018.1"/>
    <property type="molecule type" value="Genomic_DNA"/>
</dbReference>
<reference evidence="1 2" key="1">
    <citation type="journal article" date="2013" name="Nat. Genet.">
        <title>The genome of the hydatid tapeworm Echinococcus granulosus.</title>
        <authorList>
            <person name="Zheng H."/>
            <person name="Zhang W."/>
            <person name="Zhang L."/>
            <person name="Zhang Z."/>
            <person name="Li J."/>
            <person name="Lu G."/>
            <person name="Zhu Y."/>
            <person name="Wang Y."/>
            <person name="Huang Y."/>
            <person name="Liu J."/>
            <person name="Kang H."/>
            <person name="Chen J."/>
            <person name="Wang L."/>
            <person name="Chen A."/>
            <person name="Yu S."/>
            <person name="Gao Z."/>
            <person name="Jin L."/>
            <person name="Gu W."/>
            <person name="Wang Z."/>
            <person name="Zhao L."/>
            <person name="Shi B."/>
            <person name="Wen H."/>
            <person name="Lin R."/>
            <person name="Jones M.K."/>
            <person name="Brejova B."/>
            <person name="Vinar T."/>
            <person name="Zhao G."/>
            <person name="McManus D.P."/>
            <person name="Chen Z."/>
            <person name="Zhou Y."/>
            <person name="Wang S."/>
        </authorList>
    </citation>
    <scope>NUCLEOTIDE SEQUENCE [LARGE SCALE GENOMIC DNA]</scope>
</reference>
<gene>
    <name evidence="1" type="ORF">EGR_11126</name>
</gene>
<sequence>MDYSQVGQYRFFSLLSDTNLLSHFGLEEAERVGELEAPKWHIDQCSGSEVSLQT</sequence>
<evidence type="ECO:0000313" key="2">
    <source>
        <dbReference type="Proteomes" id="UP000019149"/>
    </source>
</evidence>